<dbReference type="InterPro" id="IPR035926">
    <property type="entry name" value="NusB-like_sf"/>
</dbReference>
<evidence type="ECO:0000256" key="10">
    <source>
        <dbReference type="ARBA" id="ARBA00030399"/>
    </source>
</evidence>
<dbReference type="Gene3D" id="3.40.50.150">
    <property type="entry name" value="Vaccinia Virus protein VP39"/>
    <property type="match status" value="1"/>
</dbReference>
<reference evidence="18 19" key="1">
    <citation type="journal article" date="2019" name="Nat. Microbiol.">
        <title>Mediterranean grassland soil C-N compound turnover is dependent on rainfall and depth, and is mediated by genomically divergent microorganisms.</title>
        <authorList>
            <person name="Diamond S."/>
            <person name="Andeer P.F."/>
            <person name="Li Z."/>
            <person name="Crits-Christoph A."/>
            <person name="Burstein D."/>
            <person name="Anantharaman K."/>
            <person name="Lane K.R."/>
            <person name="Thomas B.C."/>
            <person name="Pan C."/>
            <person name="Northen T.R."/>
            <person name="Banfield J.F."/>
        </authorList>
    </citation>
    <scope>NUCLEOTIDE SEQUENCE [LARGE SCALE GENOMIC DNA]</scope>
    <source>
        <strain evidence="17">NP_1</strain>
        <strain evidence="16">NP_2</strain>
    </source>
</reference>
<evidence type="ECO:0000313" key="16">
    <source>
        <dbReference type="EMBL" id="TMJ05073.1"/>
    </source>
</evidence>
<gene>
    <name evidence="17" type="primary">rsmB</name>
    <name evidence="17" type="ORF">E6G98_06190</name>
    <name evidence="16" type="ORF">E6G99_10015</name>
</gene>
<organism evidence="17 18">
    <name type="scientific">Candidatus Segetimicrobium genomatis</name>
    <dbReference type="NCBI Taxonomy" id="2569760"/>
    <lineage>
        <taxon>Bacteria</taxon>
        <taxon>Bacillati</taxon>
        <taxon>Candidatus Sysuimicrobiota</taxon>
        <taxon>Candidatus Sysuimicrobiia</taxon>
        <taxon>Candidatus Sysuimicrobiales</taxon>
        <taxon>Candidatus Segetimicrobiaceae</taxon>
        <taxon>Candidatus Segetimicrobium</taxon>
    </lineage>
</organism>
<evidence type="ECO:0000256" key="13">
    <source>
        <dbReference type="PROSITE-ProRule" id="PRU01023"/>
    </source>
</evidence>
<dbReference type="InterPro" id="IPR001678">
    <property type="entry name" value="MeTrfase_RsmB-F_NOP2_dom"/>
</dbReference>
<dbReference type="SUPFAM" id="SSF48013">
    <property type="entry name" value="NusB-like"/>
    <property type="match status" value="1"/>
</dbReference>
<evidence type="ECO:0000256" key="14">
    <source>
        <dbReference type="SAM" id="MobiDB-lite"/>
    </source>
</evidence>
<dbReference type="Pfam" id="PF01189">
    <property type="entry name" value="Methyltr_RsmB-F"/>
    <property type="match status" value="1"/>
</dbReference>
<dbReference type="Pfam" id="PF01029">
    <property type="entry name" value="NusB"/>
    <property type="match status" value="1"/>
</dbReference>
<dbReference type="InterPro" id="IPR029063">
    <property type="entry name" value="SAM-dependent_MTases_sf"/>
</dbReference>
<dbReference type="InterPro" id="IPR054728">
    <property type="entry name" value="RsmB-like_ferredoxin"/>
</dbReference>
<evidence type="ECO:0000256" key="2">
    <source>
        <dbReference type="ARBA" id="ARBA00004496"/>
    </source>
</evidence>
<dbReference type="PRINTS" id="PR02008">
    <property type="entry name" value="RCMTFAMILY"/>
</dbReference>
<comment type="function">
    <text evidence="1">Specifically methylates the cytosine at position 967 (m5C967) of 16S rRNA.</text>
</comment>
<feature type="binding site" evidence="13">
    <location>
        <position position="417"/>
    </location>
    <ligand>
        <name>S-adenosyl-L-methionine</name>
        <dbReference type="ChEBI" id="CHEBI:59789"/>
    </ligand>
</feature>
<dbReference type="PANTHER" id="PTHR22807:SF53">
    <property type="entry name" value="RIBOSOMAL RNA SMALL SUBUNIT METHYLTRANSFERASE B-RELATED"/>
    <property type="match status" value="1"/>
</dbReference>
<keyword evidence="9 13" id="KW-0694">RNA-binding</keyword>
<dbReference type="GO" id="GO:0006355">
    <property type="term" value="P:regulation of DNA-templated transcription"/>
    <property type="evidence" value="ECO:0007669"/>
    <property type="project" value="InterPro"/>
</dbReference>
<keyword evidence="8 13" id="KW-0949">S-adenosyl-L-methionine</keyword>
<dbReference type="CDD" id="cd02440">
    <property type="entry name" value="AdoMet_MTases"/>
    <property type="match status" value="1"/>
</dbReference>
<dbReference type="PROSITE" id="PS51686">
    <property type="entry name" value="SAM_MT_RSMB_NOP"/>
    <property type="match status" value="1"/>
</dbReference>
<keyword evidence="5" id="KW-0698">rRNA processing</keyword>
<comment type="catalytic activity">
    <reaction evidence="12">
        <text>cytidine(967) in 16S rRNA + S-adenosyl-L-methionine = 5-methylcytidine(967) in 16S rRNA + S-adenosyl-L-homocysteine + H(+)</text>
        <dbReference type="Rhea" id="RHEA:42748"/>
        <dbReference type="Rhea" id="RHEA-COMP:10219"/>
        <dbReference type="Rhea" id="RHEA-COMP:10220"/>
        <dbReference type="ChEBI" id="CHEBI:15378"/>
        <dbReference type="ChEBI" id="CHEBI:57856"/>
        <dbReference type="ChEBI" id="CHEBI:59789"/>
        <dbReference type="ChEBI" id="CHEBI:74483"/>
        <dbReference type="ChEBI" id="CHEBI:82748"/>
        <dbReference type="EC" id="2.1.1.176"/>
    </reaction>
</comment>
<keyword evidence="6 13" id="KW-0489">Methyltransferase</keyword>
<proteinExistence type="inferred from homology"/>
<dbReference type="SUPFAM" id="SSF53335">
    <property type="entry name" value="S-adenosyl-L-methionine-dependent methyltransferases"/>
    <property type="match status" value="1"/>
</dbReference>
<evidence type="ECO:0000256" key="12">
    <source>
        <dbReference type="ARBA" id="ARBA00047283"/>
    </source>
</evidence>
<dbReference type="InterPro" id="IPR004573">
    <property type="entry name" value="rRNA_ssu_MeTfrase_B"/>
</dbReference>
<dbReference type="EMBL" id="VBAJ01000255">
    <property type="protein sequence ID" value="TMJ05073.1"/>
    <property type="molecule type" value="Genomic_DNA"/>
</dbReference>
<evidence type="ECO:0000256" key="11">
    <source>
        <dbReference type="ARBA" id="ARBA00031088"/>
    </source>
</evidence>
<comment type="subcellular location">
    <subcellularLocation>
        <location evidence="2">Cytoplasm</location>
    </subcellularLocation>
</comment>
<feature type="binding site" evidence="13">
    <location>
        <begin position="366"/>
        <end position="372"/>
    </location>
    <ligand>
        <name>S-adenosyl-L-methionine</name>
        <dbReference type="ChEBI" id="CHEBI:59789"/>
    </ligand>
</feature>
<name>A0A537LSI4_9BACT</name>
<evidence type="ECO:0000313" key="17">
    <source>
        <dbReference type="EMBL" id="TMJ10993.1"/>
    </source>
</evidence>
<dbReference type="AlphaFoldDB" id="A0A537LSI4"/>
<dbReference type="FunFam" id="3.40.50.150:FF:000022">
    <property type="entry name" value="Ribosomal RNA small subunit methyltransferase B"/>
    <property type="match status" value="1"/>
</dbReference>
<feature type="compositionally biased region" description="Low complexity" evidence="14">
    <location>
        <begin position="44"/>
        <end position="56"/>
    </location>
</feature>
<evidence type="ECO:0000256" key="7">
    <source>
        <dbReference type="ARBA" id="ARBA00022679"/>
    </source>
</evidence>
<comment type="caution">
    <text evidence="17">The sequence shown here is derived from an EMBL/GenBank/DDBJ whole genome shotgun (WGS) entry which is preliminary data.</text>
</comment>
<dbReference type="GO" id="GO:0003723">
    <property type="term" value="F:RNA binding"/>
    <property type="evidence" value="ECO:0007669"/>
    <property type="project" value="UniProtKB-UniRule"/>
</dbReference>
<keyword evidence="7 13" id="KW-0808">Transferase</keyword>
<evidence type="ECO:0000313" key="18">
    <source>
        <dbReference type="Proteomes" id="UP000315217"/>
    </source>
</evidence>
<dbReference type="InterPro" id="IPR006027">
    <property type="entry name" value="NusB_RsmB_TIM44"/>
</dbReference>
<dbReference type="GO" id="GO:0008649">
    <property type="term" value="F:rRNA methyltransferase activity"/>
    <property type="evidence" value="ECO:0007669"/>
    <property type="project" value="InterPro"/>
</dbReference>
<protein>
    <recommendedName>
        <fullName evidence="3">16S rRNA (cytosine(967)-C(5))-methyltransferase</fullName>
        <ecNumber evidence="3">2.1.1.176</ecNumber>
    </recommendedName>
    <alternativeName>
        <fullName evidence="10">16S rRNA m5C967 methyltransferase</fullName>
    </alternativeName>
    <alternativeName>
        <fullName evidence="11">rRNA (cytosine-C(5)-)-methyltransferase RsmB</fullName>
    </alternativeName>
</protein>
<feature type="active site" description="Nucleophile" evidence="13">
    <location>
        <position position="488"/>
    </location>
</feature>
<sequence>MAPVPARGRHRHGQADGRGDHPLSWLRGVFIDHAARRVQRQSPRGSRAAGTGARRAAGSRRRAVGPQRGGAHLCRGRGGGHPESAAIVGDPPVSTRLNHPAPSTARRPPASSAREVAALVLSRVESGRAFANVLLHHQLTGAHLSPADAGLATELIYGTLRHQARLDWTISGALRYALDDLPPRIRAILRTATYQLFFLERVPARATVHEAVQLARRYGHAGTAALVNAVLRRLADQGERPLPDESDPAARIVVEHSHPRWLVDRWLQRFGTRDAIALCRTNNTPAPIFARVNRLRASPDAVIAELAASGVAATPTMLAEGLRLQGPFEVRHRLTESGALTVQDLGAMLITHLLDPQPGETIIDACAAPGGKTTHIAERIGDRGRVIACDIHPAKVEAMARRVAQLGLRCVEAVVVDGRRLGDTLGHTADRVLVDAPCTGLGVVRRRPEIKWRVHPHHLPGMAALQQAILDGVAGAVRTGGMVLYSVCTMEPEEGQEVVEAFLKRHPDFELDPTLPLPDGLPSVQVSRPGMVTLLPHRQGTDGFFIARMARRTT</sequence>
<evidence type="ECO:0000259" key="15">
    <source>
        <dbReference type="PROSITE" id="PS51686"/>
    </source>
</evidence>
<evidence type="ECO:0000256" key="9">
    <source>
        <dbReference type="ARBA" id="ARBA00022884"/>
    </source>
</evidence>
<feature type="binding site" evidence="13">
    <location>
        <position position="390"/>
    </location>
    <ligand>
        <name>S-adenosyl-L-methionine</name>
        <dbReference type="ChEBI" id="CHEBI:59789"/>
    </ligand>
</feature>
<evidence type="ECO:0000256" key="3">
    <source>
        <dbReference type="ARBA" id="ARBA00012140"/>
    </source>
</evidence>
<dbReference type="GO" id="GO:0005737">
    <property type="term" value="C:cytoplasm"/>
    <property type="evidence" value="ECO:0007669"/>
    <property type="project" value="UniProtKB-SubCell"/>
</dbReference>
<evidence type="ECO:0000256" key="5">
    <source>
        <dbReference type="ARBA" id="ARBA00022552"/>
    </source>
</evidence>
<evidence type="ECO:0000256" key="6">
    <source>
        <dbReference type="ARBA" id="ARBA00022603"/>
    </source>
</evidence>
<evidence type="ECO:0000256" key="4">
    <source>
        <dbReference type="ARBA" id="ARBA00022490"/>
    </source>
</evidence>
<dbReference type="EC" id="2.1.1.176" evidence="3"/>
<comment type="similarity">
    <text evidence="13">Belongs to the class I-like SAM-binding methyltransferase superfamily. RsmB/NOP family.</text>
</comment>
<dbReference type="Proteomes" id="UP000315217">
    <property type="component" value="Unassembled WGS sequence"/>
</dbReference>
<dbReference type="Proteomes" id="UP000318661">
    <property type="component" value="Unassembled WGS sequence"/>
</dbReference>
<evidence type="ECO:0000256" key="8">
    <source>
        <dbReference type="ARBA" id="ARBA00022691"/>
    </source>
</evidence>
<accession>A0A537LSI4</accession>
<dbReference type="InterPro" id="IPR049560">
    <property type="entry name" value="MeTrfase_RsmB-F_NOP2_cat"/>
</dbReference>
<feature type="domain" description="SAM-dependent MTase RsmB/NOP-type" evidence="15">
    <location>
        <begin position="278"/>
        <end position="552"/>
    </location>
</feature>
<dbReference type="Pfam" id="PF22458">
    <property type="entry name" value="RsmF-B_ferredox"/>
    <property type="match status" value="1"/>
</dbReference>
<dbReference type="PANTHER" id="PTHR22807">
    <property type="entry name" value="NOP2 YEAST -RELATED NOL1/NOP2/FMU SUN DOMAIN-CONTAINING"/>
    <property type="match status" value="1"/>
</dbReference>
<feature type="binding site" evidence="13">
    <location>
        <position position="435"/>
    </location>
    <ligand>
        <name>S-adenosyl-L-methionine</name>
        <dbReference type="ChEBI" id="CHEBI:59789"/>
    </ligand>
</feature>
<evidence type="ECO:0000256" key="1">
    <source>
        <dbReference type="ARBA" id="ARBA00002724"/>
    </source>
</evidence>
<feature type="region of interest" description="Disordered" evidence="14">
    <location>
        <begin position="36"/>
        <end position="94"/>
    </location>
</feature>
<evidence type="ECO:0000313" key="19">
    <source>
        <dbReference type="Proteomes" id="UP000318661"/>
    </source>
</evidence>
<keyword evidence="4" id="KW-0963">Cytoplasm</keyword>
<feature type="region of interest" description="Disordered" evidence="14">
    <location>
        <begin position="1"/>
        <end position="23"/>
    </location>
</feature>
<dbReference type="Gene3D" id="1.10.940.10">
    <property type="entry name" value="NusB-like"/>
    <property type="match status" value="1"/>
</dbReference>
<dbReference type="Gene3D" id="3.30.70.1170">
    <property type="entry name" value="Sun protein, domain 3"/>
    <property type="match status" value="1"/>
</dbReference>
<dbReference type="NCBIfam" id="TIGR00563">
    <property type="entry name" value="rsmB"/>
    <property type="match status" value="1"/>
</dbReference>
<dbReference type="InterPro" id="IPR023267">
    <property type="entry name" value="RCMT"/>
</dbReference>
<dbReference type="EMBL" id="VBAI01000082">
    <property type="protein sequence ID" value="TMJ10993.1"/>
    <property type="molecule type" value="Genomic_DNA"/>
</dbReference>
<dbReference type="NCBIfam" id="NF011494">
    <property type="entry name" value="PRK14902.1"/>
    <property type="match status" value="1"/>
</dbReference>